<evidence type="ECO:0000256" key="3">
    <source>
        <dbReference type="ARBA" id="ARBA00022475"/>
    </source>
</evidence>
<dbReference type="InterPro" id="IPR027417">
    <property type="entry name" value="P-loop_NTPase"/>
</dbReference>
<gene>
    <name evidence="10" type="ORF">TPAS_1085</name>
</gene>
<dbReference type="InterPro" id="IPR030946">
    <property type="entry name" value="EcfA2"/>
</dbReference>
<comment type="subunit">
    <text evidence="8">Forms a stable energy-coupling factor (ECF) transporter complex composed of 2 membrane-embedded substrate-binding proteins (S component), 2 ATP-binding proteins (A component) and 2 transmembrane proteins (T component).</text>
</comment>
<organism evidence="10 11">
    <name type="scientific">Trichococcus pasteurii</name>
    <dbReference type="NCBI Taxonomy" id="43064"/>
    <lineage>
        <taxon>Bacteria</taxon>
        <taxon>Bacillati</taxon>
        <taxon>Bacillota</taxon>
        <taxon>Bacilli</taxon>
        <taxon>Lactobacillales</taxon>
        <taxon>Carnobacteriaceae</taxon>
        <taxon>Trichococcus</taxon>
    </lineage>
</organism>
<dbReference type="FunFam" id="3.40.50.300:FF:000224">
    <property type="entry name" value="Energy-coupling factor transporter ATP-binding protein EcfA"/>
    <property type="match status" value="1"/>
</dbReference>
<protein>
    <recommendedName>
        <fullName evidence="8">Energy-coupling factor transporter ATP-binding protein EcfA2</fullName>
        <ecNumber evidence="8">7.-.-.-</ecNumber>
    </recommendedName>
</protein>
<dbReference type="PANTHER" id="PTHR43553">
    <property type="entry name" value="HEAVY METAL TRANSPORTER"/>
    <property type="match status" value="1"/>
</dbReference>
<dbReference type="GO" id="GO:0005524">
    <property type="term" value="F:ATP binding"/>
    <property type="evidence" value="ECO:0007669"/>
    <property type="project" value="UniProtKB-UniRule"/>
</dbReference>
<comment type="subcellular location">
    <subcellularLocation>
        <location evidence="1 8">Cell membrane</location>
        <topology evidence="1 8">Peripheral membrane protein</topology>
    </subcellularLocation>
</comment>
<dbReference type="InterPro" id="IPR003439">
    <property type="entry name" value="ABC_transporter-like_ATP-bd"/>
</dbReference>
<dbReference type="NCBIfam" id="TIGR04521">
    <property type="entry name" value="ECF_ATPase_2"/>
    <property type="match status" value="1"/>
</dbReference>
<evidence type="ECO:0000259" key="9">
    <source>
        <dbReference type="PROSITE" id="PS50893"/>
    </source>
</evidence>
<evidence type="ECO:0000256" key="7">
    <source>
        <dbReference type="ARBA" id="ARBA00023136"/>
    </source>
</evidence>
<dbReference type="EC" id="7.-.-.-" evidence="8"/>
<proteinExistence type="inferred from homology"/>
<evidence type="ECO:0000256" key="6">
    <source>
        <dbReference type="ARBA" id="ARBA00022967"/>
    </source>
</evidence>
<keyword evidence="11" id="KW-1185">Reference proteome</keyword>
<dbReference type="Gene3D" id="3.40.50.300">
    <property type="entry name" value="P-loop containing nucleotide triphosphate hydrolases"/>
    <property type="match status" value="1"/>
</dbReference>
<evidence type="ECO:0000256" key="5">
    <source>
        <dbReference type="ARBA" id="ARBA00022840"/>
    </source>
</evidence>
<sequence>MDITFEKVGYSYSAGTPFESRALYDVNLNIPDGSYTALIGHTGSGKSTVTQHLNALLKPTEGSVLIGDRIITNKSNNKNLKDLRKKVGIVFQFPESQLFEETIAKDIAFGPMNFGVSEADAMAIVKRVLPLVGLDESFMDRSPFDLSGGQMRRVAIAGVLAMEPEVLVLDEPTAGLDPAGRREIMNMFYQLHIDKGLTIVLVTHQMNDVATYADHVVILEKGTVVRMGPPAEIFKDAAWLQQKQLGLPSALAFLDTFSQKTGIDFGNERPLRTEQLAAVLIAKINENKGSKNAAKEEGGNHVG</sequence>
<name>A0A1W1IEW1_9LACT</name>
<dbReference type="InterPro" id="IPR017871">
    <property type="entry name" value="ABC_transporter-like_CS"/>
</dbReference>
<evidence type="ECO:0000256" key="2">
    <source>
        <dbReference type="ARBA" id="ARBA00022448"/>
    </source>
</evidence>
<evidence type="ECO:0000256" key="8">
    <source>
        <dbReference type="RuleBase" id="RU365104"/>
    </source>
</evidence>
<dbReference type="Proteomes" id="UP000195985">
    <property type="component" value="Unassembled WGS sequence"/>
</dbReference>
<evidence type="ECO:0000256" key="1">
    <source>
        <dbReference type="ARBA" id="ARBA00004202"/>
    </source>
</evidence>
<dbReference type="InterPro" id="IPR003593">
    <property type="entry name" value="AAA+_ATPase"/>
</dbReference>
<evidence type="ECO:0000313" key="10">
    <source>
        <dbReference type="EMBL" id="SLM51409.1"/>
    </source>
</evidence>
<dbReference type="PROSITE" id="PS50893">
    <property type="entry name" value="ABC_TRANSPORTER_2"/>
    <property type="match status" value="1"/>
</dbReference>
<dbReference type="OrthoDB" id="9784332at2"/>
<dbReference type="SUPFAM" id="SSF52540">
    <property type="entry name" value="P-loop containing nucleoside triphosphate hydrolases"/>
    <property type="match status" value="1"/>
</dbReference>
<comment type="similarity">
    <text evidence="8">Belongs to the ABC transporter superfamily. Energy-coupling factor EcfA family.</text>
</comment>
<dbReference type="PANTHER" id="PTHR43553:SF27">
    <property type="entry name" value="ENERGY-COUPLING FACTOR TRANSPORTER ATP-BINDING PROTEIN ECFA2"/>
    <property type="match status" value="1"/>
</dbReference>
<dbReference type="SMART" id="SM00382">
    <property type="entry name" value="AAA"/>
    <property type="match status" value="1"/>
</dbReference>
<keyword evidence="7 8" id="KW-0472">Membrane</keyword>
<keyword evidence="5 8" id="KW-0067">ATP-binding</keyword>
<keyword evidence="6" id="KW-1278">Translocase</keyword>
<dbReference type="CDD" id="cd03225">
    <property type="entry name" value="ABC_cobalt_CbiO_domain1"/>
    <property type="match status" value="1"/>
</dbReference>
<feature type="domain" description="ABC transporter" evidence="9">
    <location>
        <begin position="3"/>
        <end position="246"/>
    </location>
</feature>
<dbReference type="AlphaFoldDB" id="A0A1W1IEW1"/>
<accession>A0A1W1IEW1</accession>
<dbReference type="NCBIfam" id="NF010155">
    <property type="entry name" value="PRK13634.1"/>
    <property type="match status" value="1"/>
</dbReference>
<keyword evidence="2 8" id="KW-0813">Transport</keyword>
<dbReference type="InterPro" id="IPR015856">
    <property type="entry name" value="ABC_transpr_CbiO/EcfA_su"/>
</dbReference>
<dbReference type="Pfam" id="PF00005">
    <property type="entry name" value="ABC_tran"/>
    <property type="match status" value="1"/>
</dbReference>
<dbReference type="EMBL" id="FWEY01000002">
    <property type="protein sequence ID" value="SLM51409.1"/>
    <property type="molecule type" value="Genomic_DNA"/>
</dbReference>
<dbReference type="GO" id="GO:0043190">
    <property type="term" value="C:ATP-binding cassette (ABC) transporter complex"/>
    <property type="evidence" value="ECO:0007669"/>
    <property type="project" value="TreeGrafter"/>
</dbReference>
<comment type="function">
    <text evidence="8">ATP-binding (A) component of a common energy-coupling factor (ECF) ABC-transporter complex.</text>
</comment>
<dbReference type="InterPro" id="IPR050095">
    <property type="entry name" value="ECF_ABC_transporter_ATP-bd"/>
</dbReference>
<evidence type="ECO:0000313" key="11">
    <source>
        <dbReference type="Proteomes" id="UP000195985"/>
    </source>
</evidence>
<dbReference type="PROSITE" id="PS00211">
    <property type="entry name" value="ABC_TRANSPORTER_1"/>
    <property type="match status" value="1"/>
</dbReference>
<dbReference type="GO" id="GO:0042626">
    <property type="term" value="F:ATPase-coupled transmembrane transporter activity"/>
    <property type="evidence" value="ECO:0007669"/>
    <property type="project" value="TreeGrafter"/>
</dbReference>
<keyword evidence="3 8" id="KW-1003">Cell membrane</keyword>
<dbReference type="RefSeq" id="WP_086942221.1">
    <property type="nucleotide sequence ID" value="NZ_FONM01000001.1"/>
</dbReference>
<reference evidence="11" key="1">
    <citation type="submission" date="2016-04" db="EMBL/GenBank/DDBJ databases">
        <authorList>
            <person name="Strepis N."/>
        </authorList>
    </citation>
    <scope>NUCLEOTIDE SEQUENCE [LARGE SCALE GENOMIC DNA]</scope>
</reference>
<keyword evidence="4 8" id="KW-0547">Nucleotide-binding</keyword>
<dbReference type="STRING" id="43064.SAMN04488086_101277"/>
<dbReference type="GO" id="GO:0016887">
    <property type="term" value="F:ATP hydrolysis activity"/>
    <property type="evidence" value="ECO:0007669"/>
    <property type="project" value="InterPro"/>
</dbReference>
<evidence type="ECO:0000256" key="4">
    <source>
        <dbReference type="ARBA" id="ARBA00022741"/>
    </source>
</evidence>